<reference evidence="2 3" key="1">
    <citation type="journal article" date="2017" name="Genome Announc.">
        <title>Draft Genome Sequence of Romboutsia weinsteinii sp. nov. Strain CCRI-19649(T) Isolated from Surface Water.</title>
        <authorList>
            <person name="Maheux A.F."/>
            <person name="Boudreau D.K."/>
            <person name="Berube E."/>
            <person name="Boissinot M."/>
            <person name="Cantin P."/>
            <person name="Raymond F."/>
            <person name="Corbeil J."/>
            <person name="Omar R.F."/>
            <person name="Bergeron M.G."/>
        </authorList>
    </citation>
    <scope>NUCLEOTIDE SEQUENCE [LARGE SCALE GENOMIC DNA]</scope>
    <source>
        <strain evidence="2 3">CCRI-19649</strain>
    </source>
</reference>
<dbReference type="Gene3D" id="3.20.20.370">
    <property type="entry name" value="Glycoside hydrolase/deacetylase"/>
    <property type="match status" value="1"/>
</dbReference>
<name>A0A371J0W5_9FIRM</name>
<keyword evidence="3" id="KW-1185">Reference proteome</keyword>
<dbReference type="AlphaFoldDB" id="A0A371J0W5"/>
<dbReference type="InterPro" id="IPR002509">
    <property type="entry name" value="NODB_dom"/>
</dbReference>
<dbReference type="InterPro" id="IPR011330">
    <property type="entry name" value="Glyco_hydro/deAcase_b/a-brl"/>
</dbReference>
<protein>
    <submittedName>
        <fullName evidence="2">Oligosaccharide deacetylase</fullName>
    </submittedName>
</protein>
<dbReference type="Pfam" id="PF01522">
    <property type="entry name" value="Polysacc_deac_1"/>
    <property type="match status" value="1"/>
</dbReference>
<dbReference type="CDD" id="cd10954">
    <property type="entry name" value="CE4_CtAXE_like"/>
    <property type="match status" value="1"/>
</dbReference>
<dbReference type="PANTHER" id="PTHR10587">
    <property type="entry name" value="GLYCOSYL TRANSFERASE-RELATED"/>
    <property type="match status" value="1"/>
</dbReference>
<evidence type="ECO:0000313" key="2">
    <source>
        <dbReference type="EMBL" id="RDY26334.1"/>
    </source>
</evidence>
<dbReference type="GO" id="GO:0005975">
    <property type="term" value="P:carbohydrate metabolic process"/>
    <property type="evidence" value="ECO:0007669"/>
    <property type="project" value="InterPro"/>
</dbReference>
<organism evidence="2 3">
    <name type="scientific">Romboutsia weinsteinii</name>
    <dbReference type="NCBI Taxonomy" id="2020949"/>
    <lineage>
        <taxon>Bacteria</taxon>
        <taxon>Bacillati</taxon>
        <taxon>Bacillota</taxon>
        <taxon>Clostridia</taxon>
        <taxon>Peptostreptococcales</taxon>
        <taxon>Peptostreptococcaceae</taxon>
        <taxon>Romboutsia</taxon>
    </lineage>
</organism>
<feature type="domain" description="NodB homology" evidence="1">
    <location>
        <begin position="55"/>
        <end position="239"/>
    </location>
</feature>
<dbReference type="GO" id="GO:0016810">
    <property type="term" value="F:hydrolase activity, acting on carbon-nitrogen (but not peptide) bonds"/>
    <property type="evidence" value="ECO:0007669"/>
    <property type="project" value="InterPro"/>
</dbReference>
<evidence type="ECO:0000259" key="1">
    <source>
        <dbReference type="PROSITE" id="PS51677"/>
    </source>
</evidence>
<sequence length="260" mass="30061">MKKVAYTLFTVLLIGLAIYSFSRYDEKTSQAMNLENDIINDYEDIIIKRGNEDEKIVALTFDDGPDKDYTPQVLDILKKHDVKATFFVVGENVTWNPELIKREYEEGHEIGNHTFTHINVAKKAYGEIDKEISQTQEEVKKVIGQEPKLFRPPYRAISKNMCDIIKSKNMNIILWSNLDPRDWSNPGVGYIINTINNKVENGNIILLHDYNRVRVKRSQTIQALEVIIPALKEKGYEFVTVSELINRLENKNSDEKPTQK</sequence>
<accession>A0A371J0W5</accession>
<dbReference type="OrthoDB" id="258610at2"/>
<dbReference type="InterPro" id="IPR050248">
    <property type="entry name" value="Polysacc_deacetylase_ArnD"/>
</dbReference>
<dbReference type="RefSeq" id="WP_094366471.1">
    <property type="nucleotide sequence ID" value="NZ_NOJY02000029.1"/>
</dbReference>
<dbReference type="EMBL" id="NOJY02000029">
    <property type="protein sequence ID" value="RDY26334.1"/>
    <property type="molecule type" value="Genomic_DNA"/>
</dbReference>
<comment type="caution">
    <text evidence="2">The sequence shown here is derived from an EMBL/GenBank/DDBJ whole genome shotgun (WGS) entry which is preliminary data.</text>
</comment>
<gene>
    <name evidence="2" type="ORF">CHL78_013835</name>
</gene>
<dbReference type="SUPFAM" id="SSF88713">
    <property type="entry name" value="Glycoside hydrolase/deacetylase"/>
    <property type="match status" value="1"/>
</dbReference>
<proteinExistence type="predicted"/>
<dbReference type="Proteomes" id="UP000215694">
    <property type="component" value="Unassembled WGS sequence"/>
</dbReference>
<dbReference type="PROSITE" id="PS51677">
    <property type="entry name" value="NODB"/>
    <property type="match status" value="1"/>
</dbReference>
<evidence type="ECO:0000313" key="3">
    <source>
        <dbReference type="Proteomes" id="UP000215694"/>
    </source>
</evidence>